<protein>
    <recommendedName>
        <fullName evidence="1">Metallo-beta-lactamase domain-containing protein</fullName>
    </recommendedName>
</protein>
<name>A0A1F7WWM1_9BACT</name>
<dbReference type="STRING" id="1817813.A2008_03935"/>
<dbReference type="PANTHER" id="PTHR47619:SF1">
    <property type="entry name" value="EXODEOXYRIBONUCLEASE WALJ"/>
    <property type="match status" value="1"/>
</dbReference>
<dbReference type="Gene3D" id="3.60.15.10">
    <property type="entry name" value="Ribonuclease Z/Hydroxyacylglutathione hydrolase-like"/>
    <property type="match status" value="1"/>
</dbReference>
<evidence type="ECO:0000313" key="3">
    <source>
        <dbReference type="Proteomes" id="UP000178735"/>
    </source>
</evidence>
<dbReference type="SMART" id="SM00849">
    <property type="entry name" value="Lactamase_B"/>
    <property type="match status" value="1"/>
</dbReference>
<dbReference type="Proteomes" id="UP000178735">
    <property type="component" value="Unassembled WGS sequence"/>
</dbReference>
<dbReference type="InterPro" id="IPR001279">
    <property type="entry name" value="Metallo-B-lactamas"/>
</dbReference>
<dbReference type="AlphaFoldDB" id="A0A1F7WWM1"/>
<evidence type="ECO:0000313" key="2">
    <source>
        <dbReference type="EMBL" id="OGM06495.1"/>
    </source>
</evidence>
<dbReference type="EMBL" id="MGFH01000061">
    <property type="protein sequence ID" value="OGM06495.1"/>
    <property type="molecule type" value="Genomic_DNA"/>
</dbReference>
<accession>A0A1F7WWM1</accession>
<gene>
    <name evidence="2" type="ORF">A2008_03935</name>
</gene>
<dbReference type="Pfam" id="PF00753">
    <property type="entry name" value="Lactamase_B"/>
    <property type="match status" value="1"/>
</dbReference>
<dbReference type="InterPro" id="IPR036866">
    <property type="entry name" value="RibonucZ/Hydroxyglut_hydro"/>
</dbReference>
<dbReference type="SUPFAM" id="SSF56281">
    <property type="entry name" value="Metallo-hydrolase/oxidoreductase"/>
    <property type="match status" value="1"/>
</dbReference>
<organism evidence="2 3">
    <name type="scientific">Candidatus Wallbacteria bacterium GWC2_49_35</name>
    <dbReference type="NCBI Taxonomy" id="1817813"/>
    <lineage>
        <taxon>Bacteria</taxon>
        <taxon>Candidatus Walliibacteriota</taxon>
    </lineage>
</organism>
<comment type="caution">
    <text evidence="2">The sequence shown here is derived from an EMBL/GenBank/DDBJ whole genome shotgun (WGS) entry which is preliminary data.</text>
</comment>
<dbReference type="PANTHER" id="PTHR47619">
    <property type="entry name" value="METALLO-HYDROLASE YYCJ-RELATED"/>
    <property type="match status" value="1"/>
</dbReference>
<sequence length="277" mass="30905">MVKFNYNEWKVNVLTNAKYKVSVLASGSSGNCVYVETGGTRILIDTGISNRRIETGLRSIGVAPETIDAVFITHEHSDHISGLNVFQKKYHKKLYLTGGTLAGLRDGDAIRANCEIKIIPQYSRTVINGCLINTFMTDHDANEPFGVSAVSDDAKISLATDLGYVNKSVFDHLSGSNILIFESNYDDDMLINGIYPWYLKKRIMGKKGHLSNRDSAAALLSLNWDGLSHIYLAHLSRENNTHETVEETARNAFMRESHNPRLLLTWHDRPGECICAN</sequence>
<dbReference type="InterPro" id="IPR052533">
    <property type="entry name" value="WalJ/YycJ-like"/>
</dbReference>
<evidence type="ECO:0000259" key="1">
    <source>
        <dbReference type="SMART" id="SM00849"/>
    </source>
</evidence>
<reference evidence="2 3" key="1">
    <citation type="journal article" date="2016" name="Nat. Commun.">
        <title>Thousands of microbial genomes shed light on interconnected biogeochemical processes in an aquifer system.</title>
        <authorList>
            <person name="Anantharaman K."/>
            <person name="Brown C.T."/>
            <person name="Hug L.A."/>
            <person name="Sharon I."/>
            <person name="Castelle C.J."/>
            <person name="Probst A.J."/>
            <person name="Thomas B.C."/>
            <person name="Singh A."/>
            <person name="Wilkins M.J."/>
            <person name="Karaoz U."/>
            <person name="Brodie E.L."/>
            <person name="Williams K.H."/>
            <person name="Hubbard S.S."/>
            <person name="Banfield J.F."/>
        </authorList>
    </citation>
    <scope>NUCLEOTIDE SEQUENCE [LARGE SCALE GENOMIC DNA]</scope>
</reference>
<proteinExistence type="predicted"/>
<feature type="domain" description="Metallo-beta-lactamase" evidence="1">
    <location>
        <begin position="29"/>
        <end position="194"/>
    </location>
</feature>